<protein>
    <submittedName>
        <fullName evidence="3">Integrase, catalytic region</fullName>
    </submittedName>
</protein>
<reference evidence="3 4" key="1">
    <citation type="submission" date="2007-03" db="EMBL/GenBank/DDBJ databases">
        <title>Complete sequence of Desulfotomaculum reducens MI-1.</title>
        <authorList>
            <consortium name="US DOE Joint Genome Institute"/>
            <person name="Copeland A."/>
            <person name="Lucas S."/>
            <person name="Lapidus A."/>
            <person name="Barry K."/>
            <person name="Detter J.C."/>
            <person name="Glavina del Rio T."/>
            <person name="Hammon N."/>
            <person name="Israni S."/>
            <person name="Dalin E."/>
            <person name="Tice H."/>
            <person name="Pitluck S."/>
            <person name="Sims D."/>
            <person name="Brettin T."/>
            <person name="Bruce D."/>
            <person name="Han C."/>
            <person name="Tapia R."/>
            <person name="Schmutz J."/>
            <person name="Larimer F."/>
            <person name="Land M."/>
            <person name="Hauser L."/>
            <person name="Kyrpides N."/>
            <person name="Kim E."/>
            <person name="Tebo B.M."/>
            <person name="Richardson P."/>
        </authorList>
    </citation>
    <scope>NUCLEOTIDE SEQUENCE [LARGE SCALE GENOMIC DNA]</scope>
    <source>
        <strain evidence="3 4">MI-1</strain>
    </source>
</reference>
<feature type="compositionally biased region" description="Low complexity" evidence="1">
    <location>
        <begin position="418"/>
        <end position="431"/>
    </location>
</feature>
<dbReference type="InterPro" id="IPR012337">
    <property type="entry name" value="RNaseH-like_sf"/>
</dbReference>
<dbReference type="GO" id="GO:0015074">
    <property type="term" value="P:DNA integration"/>
    <property type="evidence" value="ECO:0007669"/>
    <property type="project" value="InterPro"/>
</dbReference>
<dbReference type="InterPro" id="IPR036397">
    <property type="entry name" value="RNaseH_sf"/>
</dbReference>
<dbReference type="PANTHER" id="PTHR35004:SF6">
    <property type="entry name" value="TRANSPOSASE"/>
    <property type="match status" value="1"/>
</dbReference>
<evidence type="ECO:0000313" key="3">
    <source>
        <dbReference type="EMBL" id="ABO49076.1"/>
    </source>
</evidence>
<dbReference type="Pfam" id="PF00665">
    <property type="entry name" value="rve"/>
    <property type="match status" value="1"/>
</dbReference>
<feature type="compositionally biased region" description="Basic and acidic residues" evidence="1">
    <location>
        <begin position="447"/>
        <end position="459"/>
    </location>
</feature>
<proteinExistence type="predicted"/>
<dbReference type="RefSeq" id="WP_011876913.1">
    <property type="nucleotide sequence ID" value="NC_009253.1"/>
</dbReference>
<dbReference type="EMBL" id="CP000612">
    <property type="protein sequence ID" value="ABO49076.1"/>
    <property type="molecule type" value="Genomic_DNA"/>
</dbReference>
<dbReference type="KEGG" id="drm:Dred_0532"/>
<dbReference type="HOGENOM" id="CLU_038364_0_0_9"/>
<organism evidence="3 4">
    <name type="scientific">Desulforamulus reducens (strain ATCC BAA-1160 / DSM 100696 / MI-1)</name>
    <name type="common">Desulfotomaculum reducens</name>
    <dbReference type="NCBI Taxonomy" id="349161"/>
    <lineage>
        <taxon>Bacteria</taxon>
        <taxon>Bacillati</taxon>
        <taxon>Bacillota</taxon>
        <taxon>Clostridia</taxon>
        <taxon>Eubacteriales</taxon>
        <taxon>Peptococcaceae</taxon>
        <taxon>Desulforamulus</taxon>
    </lineage>
</organism>
<dbReference type="InterPro" id="IPR001584">
    <property type="entry name" value="Integrase_cat-core"/>
</dbReference>
<dbReference type="SUPFAM" id="SSF46689">
    <property type="entry name" value="Homeodomain-like"/>
    <property type="match status" value="1"/>
</dbReference>
<dbReference type="PROSITE" id="PS50994">
    <property type="entry name" value="INTEGRASE"/>
    <property type="match status" value="1"/>
</dbReference>
<dbReference type="STRING" id="349161.Dred_0532"/>
<dbReference type="Proteomes" id="UP000001556">
    <property type="component" value="Chromosome"/>
</dbReference>
<sequence length="459" mass="53246">MLTAKDRESIALKKFSLISPVLNGQVKNQKDYFETICVKPIDMPYYGFRMYSPKTLMCWLSDYRRGGLDSLKPGYRSDKGKSRKVSLEIADEIRKKRSQMPRITSALLYEELVKDKVILPEKLSRATFYRFLVANPELAAGKDPENPGEKELKRFSHQRINELWQTDIMFGPYISIGKSKKQAYLIAFIDDASRLITHAQFFFFQNFVALRVALKEAVLKRGIPKMIYTDNGKVYRSDQLNMLCAGLGCSLIHTEPFTPTSKGKIERFFHTVRQRFLSRLDPTKLKSLDQLNLYFWQWLEEDYQRKTHSALNMSPLDFFMAQVHNINFLANPQLLEEHFLLRVTRKVNHDATLSVESILYETEQSLANSRLEVRYDPDWLANSNQPILLYRDGMKVGEARQVNFFDNARAKRKGRGRQSQSSQELLESVETSEQKATPSISYAQIDDQLKQSSREVGDR</sequence>
<evidence type="ECO:0000313" key="4">
    <source>
        <dbReference type="Proteomes" id="UP000001556"/>
    </source>
</evidence>
<accession>A4J1X3</accession>
<evidence type="ECO:0000256" key="1">
    <source>
        <dbReference type="SAM" id="MobiDB-lite"/>
    </source>
</evidence>
<feature type="domain" description="Integrase catalytic" evidence="2">
    <location>
        <begin position="143"/>
        <end position="323"/>
    </location>
</feature>
<name>A4J1X3_DESRM</name>
<dbReference type="PANTHER" id="PTHR35004">
    <property type="entry name" value="TRANSPOSASE RV3428C-RELATED"/>
    <property type="match status" value="1"/>
</dbReference>
<feature type="region of interest" description="Disordered" evidence="1">
    <location>
        <begin position="410"/>
        <end position="459"/>
    </location>
</feature>
<dbReference type="eggNOG" id="COG2801">
    <property type="taxonomic scope" value="Bacteria"/>
</dbReference>
<dbReference type="AlphaFoldDB" id="A4J1X3"/>
<dbReference type="InterPro" id="IPR009057">
    <property type="entry name" value="Homeodomain-like_sf"/>
</dbReference>
<dbReference type="Gene3D" id="3.30.420.10">
    <property type="entry name" value="Ribonuclease H-like superfamily/Ribonuclease H"/>
    <property type="match status" value="1"/>
</dbReference>
<dbReference type="SUPFAM" id="SSF53098">
    <property type="entry name" value="Ribonuclease H-like"/>
    <property type="match status" value="1"/>
</dbReference>
<keyword evidence="4" id="KW-1185">Reference proteome</keyword>
<gene>
    <name evidence="3" type="ordered locus">Dred_0532</name>
</gene>
<evidence type="ECO:0000259" key="2">
    <source>
        <dbReference type="PROSITE" id="PS50994"/>
    </source>
</evidence>
<dbReference type="GO" id="GO:0003676">
    <property type="term" value="F:nucleic acid binding"/>
    <property type="evidence" value="ECO:0007669"/>
    <property type="project" value="InterPro"/>
</dbReference>